<proteinExistence type="inferred from homology"/>
<dbReference type="PROSITE" id="PS00392">
    <property type="entry name" value="DDC_GAD_HDC_YDC"/>
    <property type="match status" value="1"/>
</dbReference>
<dbReference type="InterPro" id="IPR015424">
    <property type="entry name" value="PyrdxlP-dep_Trfase"/>
</dbReference>
<keyword evidence="10" id="KW-1185">Reference proteome</keyword>
<name>A0AAD9KX26_RIDPI</name>
<dbReference type="InterPro" id="IPR002129">
    <property type="entry name" value="PyrdxlP-dep_de-COase"/>
</dbReference>
<keyword evidence="4" id="KW-0210">Decarboxylase</keyword>
<dbReference type="SUPFAM" id="SSF53383">
    <property type="entry name" value="PLP-dependent transferases"/>
    <property type="match status" value="1"/>
</dbReference>
<organism evidence="9 10">
    <name type="scientific">Ridgeia piscesae</name>
    <name type="common">Tubeworm</name>
    <dbReference type="NCBI Taxonomy" id="27915"/>
    <lineage>
        <taxon>Eukaryota</taxon>
        <taxon>Metazoa</taxon>
        <taxon>Spiralia</taxon>
        <taxon>Lophotrochozoa</taxon>
        <taxon>Annelida</taxon>
        <taxon>Polychaeta</taxon>
        <taxon>Sedentaria</taxon>
        <taxon>Canalipalpata</taxon>
        <taxon>Sabellida</taxon>
        <taxon>Siboglinidae</taxon>
        <taxon>Ridgeia</taxon>
    </lineage>
</organism>
<dbReference type="PANTHER" id="PTHR45677:SF8">
    <property type="entry name" value="CYSTEINE SULFINIC ACID DECARBOXYLASE"/>
    <property type="match status" value="1"/>
</dbReference>
<evidence type="ECO:0000313" key="10">
    <source>
        <dbReference type="Proteomes" id="UP001209878"/>
    </source>
</evidence>
<evidence type="ECO:0000256" key="7">
    <source>
        <dbReference type="PIRSR" id="PIRSR602129-50"/>
    </source>
</evidence>
<dbReference type="CDD" id="cd06450">
    <property type="entry name" value="DOPA_deC_like"/>
    <property type="match status" value="1"/>
</dbReference>
<dbReference type="GO" id="GO:0005737">
    <property type="term" value="C:cytoplasm"/>
    <property type="evidence" value="ECO:0007669"/>
    <property type="project" value="TreeGrafter"/>
</dbReference>
<evidence type="ECO:0000256" key="4">
    <source>
        <dbReference type="ARBA" id="ARBA00022793"/>
    </source>
</evidence>
<evidence type="ECO:0000256" key="3">
    <source>
        <dbReference type="ARBA" id="ARBA00011738"/>
    </source>
</evidence>
<dbReference type="Proteomes" id="UP001209878">
    <property type="component" value="Unassembled WGS sequence"/>
</dbReference>
<dbReference type="InterPro" id="IPR021115">
    <property type="entry name" value="Pyridoxal-P_BS"/>
</dbReference>
<evidence type="ECO:0000313" key="9">
    <source>
        <dbReference type="EMBL" id="KAK2179016.1"/>
    </source>
</evidence>
<evidence type="ECO:0000256" key="1">
    <source>
        <dbReference type="ARBA" id="ARBA00001933"/>
    </source>
</evidence>
<accession>A0AAD9KX26</accession>
<dbReference type="GO" id="GO:0030170">
    <property type="term" value="F:pyridoxal phosphate binding"/>
    <property type="evidence" value="ECO:0007669"/>
    <property type="project" value="InterPro"/>
</dbReference>
<dbReference type="GO" id="GO:0019752">
    <property type="term" value="P:carboxylic acid metabolic process"/>
    <property type="evidence" value="ECO:0007669"/>
    <property type="project" value="InterPro"/>
</dbReference>
<protein>
    <recommendedName>
        <fullName evidence="11">Glutamate decarboxylase</fullName>
    </recommendedName>
</protein>
<evidence type="ECO:0000256" key="2">
    <source>
        <dbReference type="ARBA" id="ARBA00009533"/>
    </source>
</evidence>
<evidence type="ECO:0000256" key="8">
    <source>
        <dbReference type="RuleBase" id="RU000382"/>
    </source>
</evidence>
<sequence>MLKEVVEKSGDVSSKVIDFKHPKELQKLINLSLEDRGVTDDTLLQCCEQIIQYSVKTGHPHFFNQLFSGLDRYGLAGSWLTEVLNTSQYTYEVAPVFTLMEQVVLGEMCKVVGFKNGDGIFCPGGSVSNICGLNVARFKKFPAVKAQGMQALPKLCIFTSEQSHYSMKKGAALIGLGLDNVRLVPCDSRGKMDTEALGKLTEQAKAEGFTPYLVNATGGTTVLGAYDPIVEIADICEKYDMWLHVDVCWGGGALLSAKHRALLDGIERADSVAWNPHKMMGAPLQCCAFLTKETGILQQAHSANASYLFQQDKFYDVSYDTGDKSLQCGRKVDVLKVWMMWKAKGHAGFEAKINNAFAMAGYLTEKLKTLDGFRLINPEPECTNVCFWFIPPSMRGEEEDAAWWQKLGKVAPNIKEQMVMKGTMMIGYQPLGDKVNFFRVVVSNEKLTTADMDFIIDEIAGCGQNL</sequence>
<evidence type="ECO:0000256" key="6">
    <source>
        <dbReference type="ARBA" id="ARBA00023239"/>
    </source>
</evidence>
<comment type="caution">
    <text evidence="9">The sequence shown here is derived from an EMBL/GenBank/DDBJ whole genome shotgun (WGS) entry which is preliminary data.</text>
</comment>
<feature type="modified residue" description="N6-(pyridoxal phosphate)lysine" evidence="7">
    <location>
        <position position="278"/>
    </location>
</feature>
<evidence type="ECO:0008006" key="11">
    <source>
        <dbReference type="Google" id="ProtNLM"/>
    </source>
</evidence>
<comment type="cofactor">
    <cofactor evidence="1 7 8">
        <name>pyridoxal 5'-phosphate</name>
        <dbReference type="ChEBI" id="CHEBI:597326"/>
    </cofactor>
</comment>
<dbReference type="InterPro" id="IPR015421">
    <property type="entry name" value="PyrdxlP-dep_Trfase_major"/>
</dbReference>
<evidence type="ECO:0000256" key="5">
    <source>
        <dbReference type="ARBA" id="ARBA00022898"/>
    </source>
</evidence>
<dbReference type="GO" id="GO:0016831">
    <property type="term" value="F:carboxy-lyase activity"/>
    <property type="evidence" value="ECO:0007669"/>
    <property type="project" value="UniProtKB-KW"/>
</dbReference>
<comment type="similarity">
    <text evidence="2 8">Belongs to the group II decarboxylase family.</text>
</comment>
<keyword evidence="5 7" id="KW-0663">Pyridoxal phosphate</keyword>
<dbReference type="PANTHER" id="PTHR45677">
    <property type="entry name" value="GLUTAMATE DECARBOXYLASE-RELATED"/>
    <property type="match status" value="1"/>
</dbReference>
<comment type="subunit">
    <text evidence="3">Homodimer.</text>
</comment>
<dbReference type="Pfam" id="PF00282">
    <property type="entry name" value="Pyridoxal_deC"/>
    <property type="match status" value="1"/>
</dbReference>
<dbReference type="AlphaFoldDB" id="A0AAD9KX26"/>
<dbReference type="EMBL" id="JAODUO010000519">
    <property type="protein sequence ID" value="KAK2179016.1"/>
    <property type="molecule type" value="Genomic_DNA"/>
</dbReference>
<reference evidence="9" key="1">
    <citation type="journal article" date="2023" name="Mol. Biol. Evol.">
        <title>Third-Generation Sequencing Reveals the Adaptive Role of the Epigenome in Three Deep-Sea Polychaetes.</title>
        <authorList>
            <person name="Perez M."/>
            <person name="Aroh O."/>
            <person name="Sun Y."/>
            <person name="Lan Y."/>
            <person name="Juniper S.K."/>
            <person name="Young C.R."/>
            <person name="Angers B."/>
            <person name="Qian P.Y."/>
        </authorList>
    </citation>
    <scope>NUCLEOTIDE SEQUENCE</scope>
    <source>
        <strain evidence="9">R07B-5</strain>
    </source>
</reference>
<gene>
    <name evidence="9" type="ORF">NP493_519g05084</name>
</gene>
<dbReference type="Gene3D" id="3.40.640.10">
    <property type="entry name" value="Type I PLP-dependent aspartate aminotransferase-like (Major domain)"/>
    <property type="match status" value="1"/>
</dbReference>
<dbReference type="Gene3D" id="3.90.1150.170">
    <property type="match status" value="1"/>
</dbReference>
<dbReference type="FunFam" id="3.40.640.10:FF:000016">
    <property type="entry name" value="Glutamate decarboxylase like 1"/>
    <property type="match status" value="1"/>
</dbReference>
<keyword evidence="6 8" id="KW-0456">Lyase</keyword>